<dbReference type="PANTHER" id="PTHR46586">
    <property type="entry name" value="ANKYRIN REPEAT-CONTAINING PROTEIN"/>
    <property type="match status" value="1"/>
</dbReference>
<proteinExistence type="predicted"/>
<reference evidence="1" key="1">
    <citation type="journal article" date="2020" name="Nature">
        <title>Giant virus diversity and host interactions through global metagenomics.</title>
        <authorList>
            <person name="Schulz F."/>
            <person name="Roux S."/>
            <person name="Paez-Espino D."/>
            <person name="Jungbluth S."/>
            <person name="Walsh D.A."/>
            <person name="Denef V.J."/>
            <person name="McMahon K.D."/>
            <person name="Konstantinidis K.T."/>
            <person name="Eloe-Fadrosh E.A."/>
            <person name="Kyrpides N.C."/>
            <person name="Woyke T."/>
        </authorList>
    </citation>
    <scope>NUCLEOTIDE SEQUENCE</scope>
    <source>
        <strain evidence="1">GVMAG-M-3300024336-7</strain>
    </source>
</reference>
<name>A0A6C0IUX7_9ZZZZ</name>
<evidence type="ECO:0008006" key="2">
    <source>
        <dbReference type="Google" id="ProtNLM"/>
    </source>
</evidence>
<dbReference type="EMBL" id="MN740269">
    <property type="protein sequence ID" value="QHT96892.1"/>
    <property type="molecule type" value="Genomic_DNA"/>
</dbReference>
<organism evidence="1">
    <name type="scientific">viral metagenome</name>
    <dbReference type="NCBI Taxonomy" id="1070528"/>
    <lineage>
        <taxon>unclassified sequences</taxon>
        <taxon>metagenomes</taxon>
        <taxon>organismal metagenomes</taxon>
    </lineage>
</organism>
<protein>
    <recommendedName>
        <fullName evidence="2">Ankyrin repeat protein</fullName>
    </recommendedName>
</protein>
<accession>A0A6C0IUX7</accession>
<sequence>MEQDLKNGDIDEIIRLHTLGGNNSKNAMDMASRHGHLDIVKFLHSIGKHCTMHAMNWALENKHFHILKHFYFLKTKNVYRRRINKS</sequence>
<dbReference type="AlphaFoldDB" id="A0A6C0IUX7"/>
<dbReference type="Gene3D" id="1.25.40.20">
    <property type="entry name" value="Ankyrin repeat-containing domain"/>
    <property type="match status" value="1"/>
</dbReference>
<dbReference type="InterPro" id="IPR052050">
    <property type="entry name" value="SecEffector_AnkRepeat"/>
</dbReference>
<dbReference type="SUPFAM" id="SSF48403">
    <property type="entry name" value="Ankyrin repeat"/>
    <property type="match status" value="1"/>
</dbReference>
<evidence type="ECO:0000313" key="1">
    <source>
        <dbReference type="EMBL" id="QHT96892.1"/>
    </source>
</evidence>
<dbReference type="InterPro" id="IPR036770">
    <property type="entry name" value="Ankyrin_rpt-contain_sf"/>
</dbReference>
<dbReference type="PANTHER" id="PTHR46586:SF3">
    <property type="entry name" value="ANKYRIN REPEAT-CONTAINING PROTEIN"/>
    <property type="match status" value="1"/>
</dbReference>